<dbReference type="Gene3D" id="2.70.70.10">
    <property type="entry name" value="Glucose Permease (Domain IIA)"/>
    <property type="match status" value="1"/>
</dbReference>
<keyword evidence="1" id="KW-0732">Signal</keyword>
<dbReference type="FunFam" id="2.70.70.10:FF:000006">
    <property type="entry name" value="M23 family peptidase"/>
    <property type="match status" value="1"/>
</dbReference>
<dbReference type="Proteomes" id="UP000515971">
    <property type="component" value="Chromosome"/>
</dbReference>
<dbReference type="CDD" id="cd12797">
    <property type="entry name" value="M23_peptidase"/>
    <property type="match status" value="1"/>
</dbReference>
<protein>
    <submittedName>
        <fullName evidence="4">M23 family metallopeptidase</fullName>
    </submittedName>
</protein>
<dbReference type="Pfam" id="PF01551">
    <property type="entry name" value="Peptidase_M23"/>
    <property type="match status" value="1"/>
</dbReference>
<keyword evidence="2" id="KW-0472">Membrane</keyword>
<evidence type="ECO:0000256" key="1">
    <source>
        <dbReference type="ARBA" id="ARBA00022729"/>
    </source>
</evidence>
<feature type="domain" description="M23ase beta-sheet core" evidence="3">
    <location>
        <begin position="206"/>
        <end position="301"/>
    </location>
</feature>
<dbReference type="SUPFAM" id="SSF51261">
    <property type="entry name" value="Duplicated hybrid motif"/>
    <property type="match status" value="1"/>
</dbReference>
<dbReference type="InterPro" id="IPR011055">
    <property type="entry name" value="Dup_hybrid_motif"/>
</dbReference>
<name>A0A7G9SJA0_9SPHN</name>
<evidence type="ECO:0000313" key="5">
    <source>
        <dbReference type="Proteomes" id="UP000515971"/>
    </source>
</evidence>
<dbReference type="EMBL" id="CP060718">
    <property type="protein sequence ID" value="QNN67925.1"/>
    <property type="molecule type" value="Genomic_DNA"/>
</dbReference>
<proteinExistence type="predicted"/>
<dbReference type="GO" id="GO:0004222">
    <property type="term" value="F:metalloendopeptidase activity"/>
    <property type="evidence" value="ECO:0007669"/>
    <property type="project" value="TreeGrafter"/>
</dbReference>
<dbReference type="PANTHER" id="PTHR21666">
    <property type="entry name" value="PEPTIDASE-RELATED"/>
    <property type="match status" value="1"/>
</dbReference>
<dbReference type="PANTHER" id="PTHR21666:SF289">
    <property type="entry name" value="L-ALA--D-GLU ENDOPEPTIDASE"/>
    <property type="match status" value="1"/>
</dbReference>
<organism evidence="4 5">
    <name type="scientific">Sphingomonas lutea</name>
    <dbReference type="NCBI Taxonomy" id="1045317"/>
    <lineage>
        <taxon>Bacteria</taxon>
        <taxon>Pseudomonadati</taxon>
        <taxon>Pseudomonadota</taxon>
        <taxon>Alphaproteobacteria</taxon>
        <taxon>Sphingomonadales</taxon>
        <taxon>Sphingomonadaceae</taxon>
        <taxon>Sphingomonas</taxon>
    </lineage>
</organism>
<keyword evidence="2" id="KW-0812">Transmembrane</keyword>
<dbReference type="InterPro" id="IPR050570">
    <property type="entry name" value="Cell_wall_metabolism_enzyme"/>
</dbReference>
<feature type="transmembrane region" description="Helical" evidence="2">
    <location>
        <begin position="24"/>
        <end position="43"/>
    </location>
</feature>
<reference evidence="4 5" key="1">
    <citation type="submission" date="2020-08" db="EMBL/GenBank/DDBJ databases">
        <title>Genome sequence of Sphingomonas lutea KCTC 23642T.</title>
        <authorList>
            <person name="Hyun D.-W."/>
            <person name="Bae J.-W."/>
        </authorList>
    </citation>
    <scope>NUCLEOTIDE SEQUENCE [LARGE SCALE GENOMIC DNA]</scope>
    <source>
        <strain evidence="4 5">KCTC 23642</strain>
    </source>
</reference>
<dbReference type="KEGG" id="slut:H9L13_03115"/>
<evidence type="ECO:0000313" key="4">
    <source>
        <dbReference type="EMBL" id="QNN67925.1"/>
    </source>
</evidence>
<evidence type="ECO:0000259" key="3">
    <source>
        <dbReference type="Pfam" id="PF01551"/>
    </source>
</evidence>
<keyword evidence="2" id="KW-1133">Transmembrane helix</keyword>
<accession>A0A7G9SJA0</accession>
<evidence type="ECO:0000256" key="2">
    <source>
        <dbReference type="SAM" id="Phobius"/>
    </source>
</evidence>
<keyword evidence="5" id="KW-1185">Reference proteome</keyword>
<gene>
    <name evidence="4" type="ORF">H9L13_03115</name>
</gene>
<sequence length="335" mass="34758">MLENFEAFAKATDAARSRATRLRAAIALAAIGSATIAITSAMASNPVEPPPVAAPAPVPQYYGAADMPAEQPVADDSGAKRFTGRIGDNLTLAMQAAGVPDARGREYVAVLARAIPLADGLSVEDKFDIVVERNEDGSLGQLLYVGLDRVGRADVALLKWIEGKQVVWINADGVGGEAQAGMARPVSGRLTSGFGSRFHPILGAARMHKGIDLAAASGTPIVAAADGRIVAAGWAGGYGRQVAIAHGDGLQTTYSHMSRIAAASGTAVRRGDVIGYVGSSGLSTGPHLHYEVYRNGRPVNPLDVKFASGSAELQGEKLRQFQDGLRQLLVLPGQG</sequence>
<dbReference type="InterPro" id="IPR016047">
    <property type="entry name" value="M23ase_b-sheet_dom"/>
</dbReference>
<dbReference type="AlphaFoldDB" id="A0A7G9SJA0"/>
<dbReference type="RefSeq" id="WP_187538951.1">
    <property type="nucleotide sequence ID" value="NZ_BAABJT010000001.1"/>
</dbReference>